<dbReference type="AlphaFoldDB" id="A0A397W9V2"/>
<dbReference type="EMBL" id="QKWP01000011">
    <property type="protein sequence ID" value="RIB30487.1"/>
    <property type="molecule type" value="Genomic_DNA"/>
</dbReference>
<name>A0A397W9V2_9GLOM</name>
<evidence type="ECO:0000313" key="2">
    <source>
        <dbReference type="Proteomes" id="UP000266673"/>
    </source>
</evidence>
<gene>
    <name evidence="1" type="ORF">C2G38_2152396</name>
</gene>
<organism evidence="1 2">
    <name type="scientific">Gigaspora rosea</name>
    <dbReference type="NCBI Taxonomy" id="44941"/>
    <lineage>
        <taxon>Eukaryota</taxon>
        <taxon>Fungi</taxon>
        <taxon>Fungi incertae sedis</taxon>
        <taxon>Mucoromycota</taxon>
        <taxon>Glomeromycotina</taxon>
        <taxon>Glomeromycetes</taxon>
        <taxon>Diversisporales</taxon>
        <taxon>Gigasporaceae</taxon>
        <taxon>Gigaspora</taxon>
    </lineage>
</organism>
<accession>A0A397W9V2</accession>
<comment type="caution">
    <text evidence="1">The sequence shown here is derived from an EMBL/GenBank/DDBJ whole genome shotgun (WGS) entry which is preliminary data.</text>
</comment>
<sequence length="206" mass="24185">MRLFSTFGSSNFKEKFKSCEQQLKPHKRTLEKNSLILTDQLRNLYQEHSFQPASSKFLDDFQPIKHVLTNLTFIAGFLTFFGFGAGDGKIFTGEKLIRALWKAAAWSKTKVRIDFFMFFSRVLTNLQKFKFINCCANTSLNKNKKFSSIVDYLYMVQKDKSFPKWRTESYCYENKQHKKVGLTQNFLIFHPPKRQKLTFAQAINPI</sequence>
<reference evidence="1 2" key="1">
    <citation type="submission" date="2018-06" db="EMBL/GenBank/DDBJ databases">
        <title>Comparative genomics reveals the genomic features of Rhizophagus irregularis, R. cerebriforme, R. diaphanum and Gigaspora rosea, and their symbiotic lifestyle signature.</title>
        <authorList>
            <person name="Morin E."/>
            <person name="San Clemente H."/>
            <person name="Chen E.C.H."/>
            <person name="De La Providencia I."/>
            <person name="Hainaut M."/>
            <person name="Kuo A."/>
            <person name="Kohler A."/>
            <person name="Murat C."/>
            <person name="Tang N."/>
            <person name="Roy S."/>
            <person name="Loubradou J."/>
            <person name="Henrissat B."/>
            <person name="Grigoriev I.V."/>
            <person name="Corradi N."/>
            <person name="Roux C."/>
            <person name="Martin F.M."/>
        </authorList>
    </citation>
    <scope>NUCLEOTIDE SEQUENCE [LARGE SCALE GENOMIC DNA]</scope>
    <source>
        <strain evidence="1 2">DAOM 194757</strain>
    </source>
</reference>
<keyword evidence="2" id="KW-1185">Reference proteome</keyword>
<evidence type="ECO:0000313" key="1">
    <source>
        <dbReference type="EMBL" id="RIB30487.1"/>
    </source>
</evidence>
<proteinExistence type="predicted"/>
<dbReference type="Proteomes" id="UP000266673">
    <property type="component" value="Unassembled WGS sequence"/>
</dbReference>
<protein>
    <submittedName>
        <fullName evidence="1">Uncharacterized protein</fullName>
    </submittedName>
</protein>